<dbReference type="PANTHER" id="PTHR48144:SF2">
    <property type="entry name" value="DNA-DIRECTED DNA POLYMERASE"/>
    <property type="match status" value="1"/>
</dbReference>
<dbReference type="OrthoDB" id="10265614at2759"/>
<dbReference type="GeneID" id="14888297"/>
<dbReference type="KEGG" id="eiv:EIN_323560"/>
<dbReference type="RefSeq" id="XP_004256084.1">
    <property type="nucleotide sequence ID" value="XM_004256036.1"/>
</dbReference>
<dbReference type="PANTHER" id="PTHR48144">
    <property type="entry name" value="DNA-DIRECTED DNA POLYMERASE"/>
    <property type="match status" value="1"/>
</dbReference>
<accession>L7FLR6</accession>
<reference evidence="1 2" key="1">
    <citation type="submission" date="2012-10" db="EMBL/GenBank/DDBJ databases">
        <authorList>
            <person name="Zafar N."/>
            <person name="Inman J."/>
            <person name="Hall N."/>
            <person name="Lorenzi H."/>
            <person name="Caler E."/>
        </authorList>
    </citation>
    <scope>NUCLEOTIDE SEQUENCE [LARGE SCALE GENOMIC DNA]</scope>
    <source>
        <strain evidence="1 2">IP1</strain>
    </source>
</reference>
<dbReference type="EMBL" id="KB206652">
    <property type="protein sequence ID" value="ELP89313.1"/>
    <property type="molecule type" value="Genomic_DNA"/>
</dbReference>
<dbReference type="VEuPathDB" id="AmoebaDB:EIN_323560"/>
<gene>
    <name evidence="1" type="ORF">EIN_323560</name>
</gene>
<dbReference type="AlphaFoldDB" id="L7FLR6"/>
<sequence>MLEQQLEPTNERYISAFIVDIEISKVNKHLHFPNITKKDNKGNHNVNEFCTMRVDNVMLENMIKFQQIEFNIIRGYYWTGCKSNMFSNEIEKIYNLRYQLKKKVIHYKTIINY</sequence>
<dbReference type="InterPro" id="IPR043502">
    <property type="entry name" value="DNA/RNA_pol_sf"/>
</dbReference>
<dbReference type="SUPFAM" id="SSF56672">
    <property type="entry name" value="DNA/RNA polymerases"/>
    <property type="match status" value="1"/>
</dbReference>
<evidence type="ECO:0000313" key="2">
    <source>
        <dbReference type="Proteomes" id="UP000014680"/>
    </source>
</evidence>
<proteinExistence type="predicted"/>
<organism evidence="1 2">
    <name type="scientific">Entamoeba invadens IP1</name>
    <dbReference type="NCBI Taxonomy" id="370355"/>
    <lineage>
        <taxon>Eukaryota</taxon>
        <taxon>Amoebozoa</taxon>
        <taxon>Evosea</taxon>
        <taxon>Archamoebae</taxon>
        <taxon>Mastigamoebida</taxon>
        <taxon>Entamoebidae</taxon>
        <taxon>Entamoeba</taxon>
    </lineage>
</organism>
<name>L7FLR6_ENTIV</name>
<dbReference type="Proteomes" id="UP000014680">
    <property type="component" value="Unassembled WGS sequence"/>
</dbReference>
<keyword evidence="2" id="KW-1185">Reference proteome</keyword>
<protein>
    <submittedName>
        <fullName evidence="1">Uncharacterized protein</fullName>
    </submittedName>
</protein>
<evidence type="ECO:0000313" key="1">
    <source>
        <dbReference type="EMBL" id="ELP89313.1"/>
    </source>
</evidence>